<dbReference type="Proteomes" id="UP000769528">
    <property type="component" value="Unassembled WGS sequence"/>
</dbReference>
<dbReference type="InterPro" id="IPR050242">
    <property type="entry name" value="JAMM_MPN+_peptidase_M67A"/>
</dbReference>
<dbReference type="GO" id="GO:0005737">
    <property type="term" value="C:cytoplasm"/>
    <property type="evidence" value="ECO:0007669"/>
    <property type="project" value="UniProtKB-SubCell"/>
</dbReference>
<dbReference type="GO" id="GO:0006508">
    <property type="term" value="P:proteolysis"/>
    <property type="evidence" value="ECO:0007669"/>
    <property type="project" value="UniProtKB-KW"/>
</dbReference>
<keyword evidence="10" id="KW-0378">Hydrolase</keyword>
<evidence type="ECO:0000313" key="16">
    <source>
        <dbReference type="EMBL" id="KAH3663924.1"/>
    </source>
</evidence>
<feature type="region of interest" description="Disordered" evidence="14">
    <location>
        <begin position="498"/>
        <end position="549"/>
    </location>
</feature>
<name>A0A9P8P2L1_9ASCO</name>
<proteinExistence type="inferred from homology"/>
<evidence type="ECO:0000256" key="4">
    <source>
        <dbReference type="ARBA" id="ARBA00011098"/>
    </source>
</evidence>
<reference evidence="16" key="2">
    <citation type="submission" date="2021-01" db="EMBL/GenBank/DDBJ databases">
        <authorList>
            <person name="Schikora-Tamarit M.A."/>
        </authorList>
    </citation>
    <scope>NUCLEOTIDE SEQUENCE</scope>
    <source>
        <strain evidence="16">CBS6341</strain>
    </source>
</reference>
<evidence type="ECO:0000256" key="9">
    <source>
        <dbReference type="ARBA" id="ARBA00022790"/>
    </source>
</evidence>
<dbReference type="InterPro" id="IPR037518">
    <property type="entry name" value="MPN"/>
</dbReference>
<evidence type="ECO:0000256" key="11">
    <source>
        <dbReference type="ARBA" id="ARBA00022833"/>
    </source>
</evidence>
<comment type="similarity">
    <text evidence="3">Belongs to the peptidase M67A family. CSN5 subfamily.</text>
</comment>
<accession>A0A9P8P2L1</accession>
<dbReference type="PANTHER" id="PTHR10410">
    <property type="entry name" value="EUKARYOTIC TRANSLATION INITIATION FACTOR 3 -RELATED"/>
    <property type="match status" value="1"/>
</dbReference>
<keyword evidence="13" id="KW-0539">Nucleus</keyword>
<evidence type="ECO:0000256" key="7">
    <source>
        <dbReference type="ARBA" id="ARBA00022670"/>
    </source>
</evidence>
<dbReference type="SMART" id="SM00232">
    <property type="entry name" value="JAB_MPN"/>
    <property type="match status" value="1"/>
</dbReference>
<feature type="compositionally biased region" description="Low complexity" evidence="14">
    <location>
        <begin position="391"/>
        <end position="401"/>
    </location>
</feature>
<dbReference type="Gene3D" id="3.40.140.10">
    <property type="entry name" value="Cytidine Deaminase, domain 2"/>
    <property type="match status" value="1"/>
</dbReference>
<feature type="region of interest" description="Disordered" evidence="14">
    <location>
        <begin position="386"/>
        <end position="405"/>
    </location>
</feature>
<feature type="region of interest" description="Disordered" evidence="14">
    <location>
        <begin position="441"/>
        <end position="466"/>
    </location>
</feature>
<evidence type="ECO:0000259" key="15">
    <source>
        <dbReference type="PROSITE" id="PS50249"/>
    </source>
</evidence>
<feature type="region of interest" description="Disordered" evidence="14">
    <location>
        <begin position="41"/>
        <end position="62"/>
    </location>
</feature>
<dbReference type="GO" id="GO:0008180">
    <property type="term" value="C:COP9 signalosome"/>
    <property type="evidence" value="ECO:0007669"/>
    <property type="project" value="UniProtKB-KW"/>
</dbReference>
<evidence type="ECO:0000256" key="12">
    <source>
        <dbReference type="ARBA" id="ARBA00023049"/>
    </source>
</evidence>
<feature type="compositionally biased region" description="Basic and acidic residues" evidence="14">
    <location>
        <begin position="537"/>
        <end position="548"/>
    </location>
</feature>
<feature type="domain" description="MPN" evidence="15">
    <location>
        <begin position="114"/>
        <end position="251"/>
    </location>
</feature>
<dbReference type="Pfam" id="PF01398">
    <property type="entry name" value="JAB"/>
    <property type="match status" value="1"/>
</dbReference>
<feature type="compositionally biased region" description="Low complexity" evidence="14">
    <location>
        <begin position="516"/>
        <end position="536"/>
    </location>
</feature>
<comment type="subcellular location">
    <subcellularLocation>
        <location evidence="2">Cytoplasm</location>
    </subcellularLocation>
    <subcellularLocation>
        <location evidence="1">Nucleus</location>
    </subcellularLocation>
</comment>
<keyword evidence="11" id="KW-0862">Zinc</keyword>
<evidence type="ECO:0000256" key="2">
    <source>
        <dbReference type="ARBA" id="ARBA00004496"/>
    </source>
</evidence>
<dbReference type="CDD" id="cd08069">
    <property type="entry name" value="MPN_RPN11_CSN5"/>
    <property type="match status" value="1"/>
</dbReference>
<evidence type="ECO:0000256" key="8">
    <source>
        <dbReference type="ARBA" id="ARBA00022723"/>
    </source>
</evidence>
<gene>
    <name evidence="16" type="ORF">WICMUC_005863</name>
</gene>
<dbReference type="PROSITE" id="PS50249">
    <property type="entry name" value="MPN"/>
    <property type="match status" value="1"/>
</dbReference>
<comment type="caution">
    <text evidence="16">The sequence shown here is derived from an EMBL/GenBank/DDBJ whole genome shotgun (WGS) entry which is preliminary data.</text>
</comment>
<protein>
    <recommendedName>
        <fullName evidence="5">COP9 signalosome complex subunit 5</fullName>
    </recommendedName>
</protein>
<dbReference type="AlphaFoldDB" id="A0A9P8P2L1"/>
<feature type="compositionally biased region" description="Low complexity" evidence="14">
    <location>
        <begin position="452"/>
        <end position="464"/>
    </location>
</feature>
<dbReference type="FunFam" id="3.40.140.10:FF:000203">
    <property type="entry name" value="COP9 signalosome complex subunit 5"/>
    <property type="match status" value="1"/>
</dbReference>
<comment type="subunit">
    <text evidence="4">Component of the COP9 signalosome (CSN) complex.</text>
</comment>
<evidence type="ECO:0000256" key="13">
    <source>
        <dbReference type="ARBA" id="ARBA00023242"/>
    </source>
</evidence>
<evidence type="ECO:0000256" key="3">
    <source>
        <dbReference type="ARBA" id="ARBA00006008"/>
    </source>
</evidence>
<evidence type="ECO:0000256" key="10">
    <source>
        <dbReference type="ARBA" id="ARBA00022801"/>
    </source>
</evidence>
<organism evidence="16 17">
    <name type="scientific">Wickerhamomyces mucosus</name>
    <dbReference type="NCBI Taxonomy" id="1378264"/>
    <lineage>
        <taxon>Eukaryota</taxon>
        <taxon>Fungi</taxon>
        <taxon>Dikarya</taxon>
        <taxon>Ascomycota</taxon>
        <taxon>Saccharomycotina</taxon>
        <taxon>Saccharomycetes</taxon>
        <taxon>Phaffomycetales</taxon>
        <taxon>Wickerhamomycetaceae</taxon>
        <taxon>Wickerhamomyces</taxon>
    </lineage>
</organism>
<sequence length="571" mass="64694">MSSSSSSSILNNINPLKDGGLIGHFCNHSIHKDKNNEEFNNNEQQHQLTEGNSNENQQNNQSSLNDTIDISTILNLPLTERSKFFYDEIASDQRTALLNSMTPWIKDPNYFQTAHISSLALLKMSIHARSGGSIEIMGMLTGKIVKNGIVIMDVYPLPVEGTETRVNAQAEGYEFMVDYLDSLKKLGRNENIVGWYHSHPGYGCWLSGIDVSTQSLNQQFQDPYLAIVIDPERTISKGKVEIGAFRTYPKDYIDNKSSINSLNTNLKNDDNLNLNKNKSIPQDKIKDFGLHSSQYYSLNVEIFRSELENSVLQNLWNKFWVSQFVGNDNNIDNNDNDGKFESQDLTNLISEKLNELTFKIDNFNKTDSINSKHKNSISIETSSHGIISTPNNNNNNNSNNNPLSILENTQLSPFTRNNFFAGSTFVETNTDEIRFKKELESDIESDSEMNDDSNNNDNNNDSDSQFGEDLSVQQIKFRKPTEVTTNQVRNILKRGTTRKLKTSIQGQEQEQEQEQEQSLLSSISNSPSNSNSQKLSSNKENDELEKSLKNAAKMSRELMNLKLQEILFLNE</sequence>
<dbReference type="OrthoDB" id="605656at2759"/>
<dbReference type="InterPro" id="IPR000555">
    <property type="entry name" value="JAMM/MPN+_dom"/>
</dbReference>
<dbReference type="EMBL" id="JAEUBF010001524">
    <property type="protein sequence ID" value="KAH3663924.1"/>
    <property type="molecule type" value="Genomic_DNA"/>
</dbReference>
<dbReference type="GO" id="GO:0008237">
    <property type="term" value="F:metallopeptidase activity"/>
    <property type="evidence" value="ECO:0007669"/>
    <property type="project" value="UniProtKB-KW"/>
</dbReference>
<evidence type="ECO:0000256" key="5">
    <source>
        <dbReference type="ARBA" id="ARBA00014880"/>
    </source>
</evidence>
<keyword evidence="9" id="KW-0736">Signalosome</keyword>
<keyword evidence="6" id="KW-0963">Cytoplasm</keyword>
<dbReference type="GO" id="GO:0046872">
    <property type="term" value="F:metal ion binding"/>
    <property type="evidence" value="ECO:0007669"/>
    <property type="project" value="UniProtKB-KW"/>
</dbReference>
<feature type="compositionally biased region" description="Low complexity" evidence="14">
    <location>
        <begin position="52"/>
        <end position="62"/>
    </location>
</feature>
<feature type="compositionally biased region" description="Acidic residues" evidence="14">
    <location>
        <begin position="441"/>
        <end position="451"/>
    </location>
</feature>
<evidence type="ECO:0000313" key="17">
    <source>
        <dbReference type="Proteomes" id="UP000769528"/>
    </source>
</evidence>
<keyword evidence="17" id="KW-1185">Reference proteome</keyword>
<reference evidence="16" key="1">
    <citation type="journal article" date="2021" name="Open Biol.">
        <title>Shared evolutionary footprints suggest mitochondrial oxidative damage underlies multiple complex I losses in fungi.</title>
        <authorList>
            <person name="Schikora-Tamarit M.A."/>
            <person name="Marcet-Houben M."/>
            <person name="Nosek J."/>
            <person name="Gabaldon T."/>
        </authorList>
    </citation>
    <scope>NUCLEOTIDE SEQUENCE</scope>
    <source>
        <strain evidence="16">CBS6341</strain>
    </source>
</reference>
<keyword evidence="8" id="KW-0479">Metal-binding</keyword>
<keyword evidence="7" id="KW-0645">Protease</keyword>
<dbReference type="SUPFAM" id="SSF102712">
    <property type="entry name" value="JAB1/MPN domain"/>
    <property type="match status" value="1"/>
</dbReference>
<evidence type="ECO:0000256" key="6">
    <source>
        <dbReference type="ARBA" id="ARBA00022490"/>
    </source>
</evidence>
<evidence type="ECO:0000256" key="14">
    <source>
        <dbReference type="SAM" id="MobiDB-lite"/>
    </source>
</evidence>
<evidence type="ECO:0000256" key="1">
    <source>
        <dbReference type="ARBA" id="ARBA00004123"/>
    </source>
</evidence>
<keyword evidence="12" id="KW-0482">Metalloprotease</keyword>